<dbReference type="AlphaFoldDB" id="A0AAV0YQC2"/>
<dbReference type="EMBL" id="OX451736">
    <property type="protein sequence ID" value="CAI8588156.1"/>
    <property type="molecule type" value="Genomic_DNA"/>
</dbReference>
<organism evidence="2 3">
    <name type="scientific">Vicia faba</name>
    <name type="common">Broad bean</name>
    <name type="synonym">Faba vulgaris</name>
    <dbReference type="NCBI Taxonomy" id="3906"/>
    <lineage>
        <taxon>Eukaryota</taxon>
        <taxon>Viridiplantae</taxon>
        <taxon>Streptophyta</taxon>
        <taxon>Embryophyta</taxon>
        <taxon>Tracheophyta</taxon>
        <taxon>Spermatophyta</taxon>
        <taxon>Magnoliopsida</taxon>
        <taxon>eudicotyledons</taxon>
        <taxon>Gunneridae</taxon>
        <taxon>Pentapetalae</taxon>
        <taxon>rosids</taxon>
        <taxon>fabids</taxon>
        <taxon>Fabales</taxon>
        <taxon>Fabaceae</taxon>
        <taxon>Papilionoideae</taxon>
        <taxon>50 kb inversion clade</taxon>
        <taxon>NPAAA clade</taxon>
        <taxon>Hologalegina</taxon>
        <taxon>IRL clade</taxon>
        <taxon>Fabeae</taxon>
        <taxon>Vicia</taxon>
    </lineage>
</organism>
<dbReference type="GO" id="GO:0005634">
    <property type="term" value="C:nucleus"/>
    <property type="evidence" value="ECO:0007669"/>
    <property type="project" value="TreeGrafter"/>
</dbReference>
<reference evidence="2 3" key="1">
    <citation type="submission" date="2023-01" db="EMBL/GenBank/DDBJ databases">
        <authorList>
            <person name="Kreplak J."/>
        </authorList>
    </citation>
    <scope>NUCLEOTIDE SEQUENCE [LARGE SCALE GENOMIC DNA]</scope>
</reference>
<evidence type="ECO:0000313" key="2">
    <source>
        <dbReference type="EMBL" id="CAI8588156.1"/>
    </source>
</evidence>
<dbReference type="InterPro" id="IPR010734">
    <property type="entry name" value="Copine_C"/>
</dbReference>
<protein>
    <recommendedName>
        <fullName evidence="1">Copine C-terminal domain-containing protein</fullName>
    </recommendedName>
</protein>
<name>A0AAV0YQC2_VICFA</name>
<dbReference type="Proteomes" id="UP001157006">
    <property type="component" value="Chromosome 1L"/>
</dbReference>
<dbReference type="PANTHER" id="PTHR45751:SF29">
    <property type="entry name" value="E3 UBIQUITIN-PROTEIN LIGASE RGLG2"/>
    <property type="match status" value="1"/>
</dbReference>
<dbReference type="PANTHER" id="PTHR45751">
    <property type="entry name" value="COPINE FAMILY PROTEIN 1"/>
    <property type="match status" value="1"/>
</dbReference>
<gene>
    <name evidence="2" type="ORF">VFH_I334280</name>
</gene>
<dbReference type="GO" id="GO:0016567">
    <property type="term" value="P:protein ubiquitination"/>
    <property type="evidence" value="ECO:0007669"/>
    <property type="project" value="TreeGrafter"/>
</dbReference>
<dbReference type="Pfam" id="PF07002">
    <property type="entry name" value="Copine"/>
    <property type="match status" value="1"/>
</dbReference>
<sequence>MVQIPMNKQYHLLEKTLAAFDEDNLIPCFGFGDASKHDQDVFSFYPDERFCNEFEEVLSRYREIVPNIRLVGPTSFAPIVEMEMTVVEQSGGQYHVLVINCRWPGYKKC</sequence>
<proteinExistence type="predicted"/>
<keyword evidence="3" id="KW-1185">Reference proteome</keyword>
<feature type="domain" description="Copine C-terminal" evidence="1">
    <location>
        <begin position="14"/>
        <end position="99"/>
    </location>
</feature>
<dbReference type="GO" id="GO:0004842">
    <property type="term" value="F:ubiquitin-protein transferase activity"/>
    <property type="evidence" value="ECO:0007669"/>
    <property type="project" value="TreeGrafter"/>
</dbReference>
<evidence type="ECO:0000313" key="3">
    <source>
        <dbReference type="Proteomes" id="UP001157006"/>
    </source>
</evidence>
<dbReference type="InterPro" id="IPR052079">
    <property type="entry name" value="E3_ligase/Copine_domain"/>
</dbReference>
<accession>A0AAV0YQC2</accession>
<evidence type="ECO:0000259" key="1">
    <source>
        <dbReference type="Pfam" id="PF07002"/>
    </source>
</evidence>